<dbReference type="PANTHER" id="PTHR43406:SF1">
    <property type="entry name" value="TRYPTOPHAN SYNTHASE ALPHA CHAIN, CHLOROPLASTIC"/>
    <property type="match status" value="1"/>
</dbReference>
<keyword evidence="5 9" id="KW-0822">Tryptophan biosynthesis</keyword>
<dbReference type="Proteomes" id="UP000295681">
    <property type="component" value="Unassembled WGS sequence"/>
</dbReference>
<dbReference type="RefSeq" id="WP_133264323.1">
    <property type="nucleotide sequence ID" value="NZ_JAGYGP010000007.1"/>
</dbReference>
<dbReference type="EC" id="4.2.1.20" evidence="9"/>
<dbReference type="PANTHER" id="PTHR43406">
    <property type="entry name" value="TRYPTOPHAN SYNTHASE, ALPHA CHAIN"/>
    <property type="match status" value="1"/>
</dbReference>
<dbReference type="GO" id="GO:0005829">
    <property type="term" value="C:cytosol"/>
    <property type="evidence" value="ECO:0007669"/>
    <property type="project" value="TreeGrafter"/>
</dbReference>
<feature type="active site" description="Proton acceptor" evidence="9">
    <location>
        <position position="45"/>
    </location>
</feature>
<evidence type="ECO:0000313" key="12">
    <source>
        <dbReference type="Proteomes" id="UP000295681"/>
    </source>
</evidence>
<comment type="caution">
    <text evidence="11">The sequence shown here is derived from an EMBL/GenBank/DDBJ whole genome shotgun (WGS) entry which is preliminary data.</text>
</comment>
<dbReference type="Gene3D" id="3.20.20.70">
    <property type="entry name" value="Aldolase class I"/>
    <property type="match status" value="1"/>
</dbReference>
<dbReference type="CDD" id="cd04724">
    <property type="entry name" value="Tryptophan_synthase_alpha"/>
    <property type="match status" value="1"/>
</dbReference>
<comment type="pathway">
    <text evidence="2 9">Amino-acid biosynthesis; L-tryptophan biosynthesis; L-tryptophan from chorismate: step 5/5.</text>
</comment>
<evidence type="ECO:0000313" key="11">
    <source>
        <dbReference type="EMBL" id="TDG68500.1"/>
    </source>
</evidence>
<feature type="active site" description="Proton acceptor" evidence="9">
    <location>
        <position position="56"/>
    </location>
</feature>
<gene>
    <name evidence="9" type="primary">trpA</name>
    <name evidence="11" type="ORF">C5L23_000102</name>
</gene>
<evidence type="ECO:0000256" key="1">
    <source>
        <dbReference type="ARBA" id="ARBA00003365"/>
    </source>
</evidence>
<protein>
    <recommendedName>
        <fullName evidence="9">Tryptophan synthase alpha chain</fullName>
        <ecNumber evidence="9">4.2.1.20</ecNumber>
    </recommendedName>
</protein>
<sequence>MEKKIVDIFQQQKALITFVVAGDPDFDTTVENIVALAESGADLVEVGIPFSDPVADGPVIMAGDLRAFEAGSTTVKIFEMLRRVRQRTNVPIVLLTYINPVFKFGYDAFFKEMAQTEIQGIIVPDVPLEEQGDLQKAADQYQRDLIQLIAPTSMARLPKLVENASGFLYVVSSLGTTGQRADFNNERLQDEIKQIRRVTHLPIAIGFGIHTPEQVAKLAPLADGIIIGSGVVDVIAQHGTSAPQYLREYATALKAGLHDV</sequence>
<dbReference type="AlphaFoldDB" id="A0A4R5N9C7"/>
<accession>A0A4R5N9C7</accession>
<name>A0A4R5N9C7_9LACO</name>
<dbReference type="SUPFAM" id="SSF51366">
    <property type="entry name" value="Ribulose-phoshate binding barrel"/>
    <property type="match status" value="1"/>
</dbReference>
<comment type="similarity">
    <text evidence="9 10">Belongs to the TrpA family.</text>
</comment>
<comment type="catalytic activity">
    <reaction evidence="8 9">
        <text>(1S,2R)-1-C-(indol-3-yl)glycerol 3-phosphate + L-serine = D-glyceraldehyde 3-phosphate + L-tryptophan + H2O</text>
        <dbReference type="Rhea" id="RHEA:10532"/>
        <dbReference type="ChEBI" id="CHEBI:15377"/>
        <dbReference type="ChEBI" id="CHEBI:33384"/>
        <dbReference type="ChEBI" id="CHEBI:57912"/>
        <dbReference type="ChEBI" id="CHEBI:58866"/>
        <dbReference type="ChEBI" id="CHEBI:59776"/>
        <dbReference type="EC" id="4.2.1.20"/>
    </reaction>
</comment>
<dbReference type="UniPathway" id="UPA00035">
    <property type="reaction ID" value="UER00044"/>
</dbReference>
<dbReference type="GO" id="GO:0004834">
    <property type="term" value="F:tryptophan synthase activity"/>
    <property type="evidence" value="ECO:0007669"/>
    <property type="project" value="UniProtKB-UniRule"/>
</dbReference>
<evidence type="ECO:0000256" key="5">
    <source>
        <dbReference type="ARBA" id="ARBA00022822"/>
    </source>
</evidence>
<dbReference type="NCBIfam" id="TIGR00262">
    <property type="entry name" value="trpA"/>
    <property type="match status" value="1"/>
</dbReference>
<reference evidence="11 12" key="1">
    <citation type="journal article" date="2019" name="Appl. Microbiol. Biotechnol.">
        <title>Uncovering carbohydrate metabolism through a genotype-phenotype association study of 56 lactic acid bacteria genomes.</title>
        <authorList>
            <person name="Buron-Moles G."/>
            <person name="Chailyan A."/>
            <person name="Dolejs I."/>
            <person name="Forster J."/>
            <person name="Miks M.H."/>
        </authorList>
    </citation>
    <scope>NUCLEOTIDE SEQUENCE [LARGE SCALE GENOMIC DNA]</scope>
    <source>
        <strain evidence="11 12">ATCC 700006</strain>
    </source>
</reference>
<dbReference type="InterPro" id="IPR013785">
    <property type="entry name" value="Aldolase_TIM"/>
</dbReference>
<organism evidence="11 12">
    <name type="scientific">Leuconostoc fallax</name>
    <dbReference type="NCBI Taxonomy" id="1251"/>
    <lineage>
        <taxon>Bacteria</taxon>
        <taxon>Bacillati</taxon>
        <taxon>Bacillota</taxon>
        <taxon>Bacilli</taxon>
        <taxon>Lactobacillales</taxon>
        <taxon>Lactobacillaceae</taxon>
        <taxon>Leuconostoc</taxon>
    </lineage>
</organism>
<evidence type="ECO:0000256" key="4">
    <source>
        <dbReference type="ARBA" id="ARBA00022605"/>
    </source>
</evidence>
<dbReference type="EMBL" id="PUFI01000013">
    <property type="protein sequence ID" value="TDG68500.1"/>
    <property type="molecule type" value="Genomic_DNA"/>
</dbReference>
<keyword evidence="4 9" id="KW-0028">Amino-acid biosynthesis</keyword>
<comment type="subunit">
    <text evidence="3 9">Tetramer of two alpha and two beta chains.</text>
</comment>
<evidence type="ECO:0000256" key="8">
    <source>
        <dbReference type="ARBA" id="ARBA00049047"/>
    </source>
</evidence>
<evidence type="ECO:0000256" key="10">
    <source>
        <dbReference type="RuleBase" id="RU003662"/>
    </source>
</evidence>
<evidence type="ECO:0000256" key="7">
    <source>
        <dbReference type="ARBA" id="ARBA00023239"/>
    </source>
</evidence>
<evidence type="ECO:0000256" key="3">
    <source>
        <dbReference type="ARBA" id="ARBA00011270"/>
    </source>
</evidence>
<dbReference type="InterPro" id="IPR002028">
    <property type="entry name" value="Trp_synthase_suA"/>
</dbReference>
<dbReference type="STRING" id="907931.GCA_000165675_01741"/>
<proteinExistence type="inferred from homology"/>
<dbReference type="Pfam" id="PF00290">
    <property type="entry name" value="Trp_syntA"/>
    <property type="match status" value="1"/>
</dbReference>
<dbReference type="InterPro" id="IPR011060">
    <property type="entry name" value="RibuloseP-bd_barrel"/>
</dbReference>
<keyword evidence="12" id="KW-1185">Reference proteome</keyword>
<evidence type="ECO:0000256" key="2">
    <source>
        <dbReference type="ARBA" id="ARBA00004733"/>
    </source>
</evidence>
<keyword evidence="6 9" id="KW-0057">Aromatic amino acid biosynthesis</keyword>
<evidence type="ECO:0000256" key="6">
    <source>
        <dbReference type="ARBA" id="ARBA00023141"/>
    </source>
</evidence>
<dbReference type="PROSITE" id="PS00167">
    <property type="entry name" value="TRP_SYNTHASE_ALPHA"/>
    <property type="match status" value="1"/>
</dbReference>
<dbReference type="InterPro" id="IPR018204">
    <property type="entry name" value="Trp_synthase_alpha_AS"/>
</dbReference>
<evidence type="ECO:0000256" key="9">
    <source>
        <dbReference type="HAMAP-Rule" id="MF_00131"/>
    </source>
</evidence>
<keyword evidence="7 9" id="KW-0456">Lyase</keyword>
<comment type="function">
    <text evidence="1 9">The alpha subunit is responsible for the aldol cleavage of indoleglycerol phosphate to indole and glyceraldehyde 3-phosphate.</text>
</comment>
<dbReference type="FunFam" id="3.20.20.70:FF:000037">
    <property type="entry name" value="Tryptophan synthase alpha chain"/>
    <property type="match status" value="1"/>
</dbReference>
<dbReference type="HAMAP" id="MF_00131">
    <property type="entry name" value="Trp_synth_alpha"/>
    <property type="match status" value="1"/>
</dbReference>